<sequence>MEEFQERDSGWTLHSILNLTVNVNKLNPMRGSSYIDLPSLIKSKHACINVKNNDNQCFKWAVLSALHPVPDHVDRVSKYQEFADELNFEGIDFPVPPKHIVKFEKQNDVSVNLYILKKRGEKFEVSPCHVTVSKKIKHVNLLFVQDYYVDEDEDNDDDDEDDDIELLPKFHYVLIKDLSKLFKNFGHRERVPFIVYADFECLLRPIDDDERAYQQHEPFSVGYYLRCSFDDSRSEYKCYRQIDEGLQSSAELVVVLQQSSVVRQEPASFDCRIERDIQEPQTYECSHRFGEREEFERARVCHVCRKLFSAKDTKVKDHCHLTRRYRGPAHNKCNINYNDSRTIPVIFHNLSGYDSHLFIKEIATCFKGRVSLIPQTKERYISFSKFVEGTEFNIRFIDSYRFMASSLEKLASYLEKLSIAEEEFQLDYTTDQTELLKRKGVFPYDYISCFDKLKETELPTKEEFYNKLNDSHISDDEYEHAKTDVILLADVFENFRDNCLEAYGLDPAHYYTTPGLTWDAMLKYTNIELELPTDVDILLFVERGIRGGVSQCSNRYAKANNRYMGETYNEPDESKYLVYYDINNLYGWAMRECLPYGGFKWVNVAVETSDFFQVPDDHPVGYILEVDFEYPEALHDAHKDLPLCPERMPAPGTRQEKLMTTLHDKERYVIHYRSLKQALKHGLRLKKIHRILKFDQRAWL</sequence>
<dbReference type="GeneID" id="116416574"/>
<evidence type="ECO:0000256" key="3">
    <source>
        <dbReference type="ARBA" id="ARBA00022679"/>
    </source>
</evidence>
<accession>A0A7M7T824</accession>
<dbReference type="GO" id="GO:0006260">
    <property type="term" value="P:DNA replication"/>
    <property type="evidence" value="ECO:0007669"/>
    <property type="project" value="UniProtKB-KW"/>
</dbReference>
<evidence type="ECO:0000259" key="9">
    <source>
        <dbReference type="Pfam" id="PF03175"/>
    </source>
</evidence>
<dbReference type="OrthoDB" id="414982at2759"/>
<evidence type="ECO:0000256" key="5">
    <source>
        <dbReference type="ARBA" id="ARBA00022705"/>
    </source>
</evidence>
<dbReference type="Pfam" id="PF03175">
    <property type="entry name" value="DNA_pol_B_2"/>
    <property type="match status" value="1"/>
</dbReference>
<dbReference type="InterPro" id="IPR012337">
    <property type="entry name" value="RNaseH-like_sf"/>
</dbReference>
<evidence type="ECO:0000256" key="8">
    <source>
        <dbReference type="ARBA" id="ARBA00049244"/>
    </source>
</evidence>
<dbReference type="PANTHER" id="PTHR31511">
    <property type="entry name" value="PROTEIN CBG23764"/>
    <property type="match status" value="1"/>
</dbReference>
<keyword evidence="7" id="KW-0238">DNA-binding</keyword>
<dbReference type="EC" id="2.7.7.7" evidence="2"/>
<evidence type="ECO:0000256" key="7">
    <source>
        <dbReference type="ARBA" id="ARBA00023125"/>
    </source>
</evidence>
<dbReference type="AlphaFoldDB" id="A0A7M7T824"/>
<dbReference type="InParanoid" id="A0A7M7T824"/>
<feature type="domain" description="DNA-directed DNA polymerase family B mitochondria/virus" evidence="9">
    <location>
        <begin position="343"/>
        <end position="696"/>
    </location>
</feature>
<comment type="catalytic activity">
    <reaction evidence="8">
        <text>DNA(n) + a 2'-deoxyribonucleoside 5'-triphosphate = DNA(n+1) + diphosphate</text>
        <dbReference type="Rhea" id="RHEA:22508"/>
        <dbReference type="Rhea" id="RHEA-COMP:17339"/>
        <dbReference type="Rhea" id="RHEA-COMP:17340"/>
        <dbReference type="ChEBI" id="CHEBI:33019"/>
        <dbReference type="ChEBI" id="CHEBI:61560"/>
        <dbReference type="ChEBI" id="CHEBI:173112"/>
        <dbReference type="EC" id="2.7.7.7"/>
    </reaction>
</comment>
<evidence type="ECO:0000313" key="10">
    <source>
        <dbReference type="EnsemblMetazoa" id="XP_031781361"/>
    </source>
</evidence>
<protein>
    <recommendedName>
        <fullName evidence="2">DNA-directed DNA polymerase</fullName>
        <ecNumber evidence="2">2.7.7.7</ecNumber>
    </recommendedName>
</protein>
<dbReference type="GO" id="GO:0000166">
    <property type="term" value="F:nucleotide binding"/>
    <property type="evidence" value="ECO:0007669"/>
    <property type="project" value="InterPro"/>
</dbReference>
<evidence type="ECO:0000256" key="1">
    <source>
        <dbReference type="ARBA" id="ARBA00005755"/>
    </source>
</evidence>
<keyword evidence="3" id="KW-0808">Transferase</keyword>
<dbReference type="InterPro" id="IPR043502">
    <property type="entry name" value="DNA/RNA_pol_sf"/>
</dbReference>
<proteinExistence type="inferred from homology"/>
<reference evidence="10" key="1">
    <citation type="submission" date="2021-01" db="UniProtKB">
        <authorList>
            <consortium name="EnsemblMetazoa"/>
        </authorList>
    </citation>
    <scope>IDENTIFICATION</scope>
</reference>
<dbReference type="EnsemblMetazoa" id="XM_031925501">
    <property type="protein sequence ID" value="XP_031781361"/>
    <property type="gene ID" value="LOC116416574"/>
</dbReference>
<keyword evidence="4" id="KW-0548">Nucleotidyltransferase</keyword>
<dbReference type="GO" id="GO:0042575">
    <property type="term" value="C:DNA polymerase complex"/>
    <property type="evidence" value="ECO:0007669"/>
    <property type="project" value="UniProtKB-ARBA"/>
</dbReference>
<dbReference type="GO" id="GO:0003887">
    <property type="term" value="F:DNA-directed DNA polymerase activity"/>
    <property type="evidence" value="ECO:0007669"/>
    <property type="project" value="UniProtKB-KW"/>
</dbReference>
<evidence type="ECO:0000256" key="2">
    <source>
        <dbReference type="ARBA" id="ARBA00012417"/>
    </source>
</evidence>
<keyword evidence="5" id="KW-0235">DNA replication</keyword>
<comment type="similarity">
    <text evidence="1">Belongs to the DNA polymerase type-B family.</text>
</comment>
<dbReference type="KEGG" id="nvi:116416574"/>
<dbReference type="SUPFAM" id="SSF56672">
    <property type="entry name" value="DNA/RNA polymerases"/>
    <property type="match status" value="1"/>
</dbReference>
<dbReference type="InterPro" id="IPR036397">
    <property type="entry name" value="RNaseH_sf"/>
</dbReference>
<dbReference type="RefSeq" id="XP_031781361.1">
    <property type="nucleotide sequence ID" value="XM_031925501.1"/>
</dbReference>
<dbReference type="InterPro" id="IPR004868">
    <property type="entry name" value="DNA-dir_DNA_pol_B_mt/vir"/>
</dbReference>
<evidence type="ECO:0000256" key="4">
    <source>
        <dbReference type="ARBA" id="ARBA00022695"/>
    </source>
</evidence>
<dbReference type="SUPFAM" id="SSF54060">
    <property type="entry name" value="His-Me finger endonucleases"/>
    <property type="match status" value="1"/>
</dbReference>
<dbReference type="PANTHER" id="PTHR31511:SF12">
    <property type="entry name" value="RHO TERMINATION FACTOR N-TERMINAL DOMAIN-CONTAINING PROTEIN"/>
    <property type="match status" value="1"/>
</dbReference>
<dbReference type="Proteomes" id="UP000002358">
    <property type="component" value="Unassembled WGS sequence"/>
</dbReference>
<dbReference type="InterPro" id="IPR044925">
    <property type="entry name" value="His-Me_finger_sf"/>
</dbReference>
<dbReference type="GO" id="GO:0003677">
    <property type="term" value="F:DNA binding"/>
    <property type="evidence" value="ECO:0007669"/>
    <property type="project" value="UniProtKB-KW"/>
</dbReference>
<organism evidence="10 11">
    <name type="scientific">Nasonia vitripennis</name>
    <name type="common">Parasitic wasp</name>
    <dbReference type="NCBI Taxonomy" id="7425"/>
    <lineage>
        <taxon>Eukaryota</taxon>
        <taxon>Metazoa</taxon>
        <taxon>Ecdysozoa</taxon>
        <taxon>Arthropoda</taxon>
        <taxon>Hexapoda</taxon>
        <taxon>Insecta</taxon>
        <taxon>Pterygota</taxon>
        <taxon>Neoptera</taxon>
        <taxon>Endopterygota</taxon>
        <taxon>Hymenoptera</taxon>
        <taxon>Apocrita</taxon>
        <taxon>Proctotrupomorpha</taxon>
        <taxon>Chalcidoidea</taxon>
        <taxon>Pteromalidae</taxon>
        <taxon>Pteromalinae</taxon>
        <taxon>Nasonia</taxon>
    </lineage>
</organism>
<evidence type="ECO:0000313" key="11">
    <source>
        <dbReference type="Proteomes" id="UP000002358"/>
    </source>
</evidence>
<keyword evidence="6" id="KW-0239">DNA-directed DNA polymerase</keyword>
<evidence type="ECO:0000256" key="6">
    <source>
        <dbReference type="ARBA" id="ARBA00022932"/>
    </source>
</evidence>
<dbReference type="SUPFAM" id="SSF53098">
    <property type="entry name" value="Ribonuclease H-like"/>
    <property type="match status" value="1"/>
</dbReference>
<dbReference type="Gene3D" id="3.30.420.10">
    <property type="entry name" value="Ribonuclease H-like superfamily/Ribonuclease H"/>
    <property type="match status" value="1"/>
</dbReference>
<keyword evidence="11" id="KW-1185">Reference proteome</keyword>
<name>A0A7M7T824_NASVI</name>